<proteinExistence type="predicted"/>
<gene>
    <name evidence="2" type="ORF">OE88DRAFT_1658015</name>
</gene>
<evidence type="ECO:0000313" key="3">
    <source>
        <dbReference type="Proteomes" id="UP000305948"/>
    </source>
</evidence>
<organism evidence="2 3">
    <name type="scientific">Heliocybe sulcata</name>
    <dbReference type="NCBI Taxonomy" id="5364"/>
    <lineage>
        <taxon>Eukaryota</taxon>
        <taxon>Fungi</taxon>
        <taxon>Dikarya</taxon>
        <taxon>Basidiomycota</taxon>
        <taxon>Agaricomycotina</taxon>
        <taxon>Agaricomycetes</taxon>
        <taxon>Gloeophyllales</taxon>
        <taxon>Gloeophyllaceae</taxon>
        <taxon>Heliocybe</taxon>
    </lineage>
</organism>
<evidence type="ECO:0000313" key="2">
    <source>
        <dbReference type="EMBL" id="TFK52642.1"/>
    </source>
</evidence>
<protein>
    <recommendedName>
        <fullName evidence="4">Secreted protein</fullName>
    </recommendedName>
</protein>
<reference evidence="2 3" key="1">
    <citation type="journal article" date="2019" name="Nat. Ecol. Evol.">
        <title>Megaphylogeny resolves global patterns of mushroom evolution.</title>
        <authorList>
            <person name="Varga T."/>
            <person name="Krizsan K."/>
            <person name="Foldi C."/>
            <person name="Dima B."/>
            <person name="Sanchez-Garcia M."/>
            <person name="Sanchez-Ramirez S."/>
            <person name="Szollosi G.J."/>
            <person name="Szarkandi J.G."/>
            <person name="Papp V."/>
            <person name="Albert L."/>
            <person name="Andreopoulos W."/>
            <person name="Angelini C."/>
            <person name="Antonin V."/>
            <person name="Barry K.W."/>
            <person name="Bougher N.L."/>
            <person name="Buchanan P."/>
            <person name="Buyck B."/>
            <person name="Bense V."/>
            <person name="Catcheside P."/>
            <person name="Chovatia M."/>
            <person name="Cooper J."/>
            <person name="Damon W."/>
            <person name="Desjardin D."/>
            <person name="Finy P."/>
            <person name="Geml J."/>
            <person name="Haridas S."/>
            <person name="Hughes K."/>
            <person name="Justo A."/>
            <person name="Karasinski D."/>
            <person name="Kautmanova I."/>
            <person name="Kiss B."/>
            <person name="Kocsube S."/>
            <person name="Kotiranta H."/>
            <person name="LaButti K.M."/>
            <person name="Lechner B.E."/>
            <person name="Liimatainen K."/>
            <person name="Lipzen A."/>
            <person name="Lukacs Z."/>
            <person name="Mihaltcheva S."/>
            <person name="Morgado L.N."/>
            <person name="Niskanen T."/>
            <person name="Noordeloos M.E."/>
            <person name="Ohm R.A."/>
            <person name="Ortiz-Santana B."/>
            <person name="Ovrebo C."/>
            <person name="Racz N."/>
            <person name="Riley R."/>
            <person name="Savchenko A."/>
            <person name="Shiryaev A."/>
            <person name="Soop K."/>
            <person name="Spirin V."/>
            <person name="Szebenyi C."/>
            <person name="Tomsovsky M."/>
            <person name="Tulloss R.E."/>
            <person name="Uehling J."/>
            <person name="Grigoriev I.V."/>
            <person name="Vagvolgyi C."/>
            <person name="Papp T."/>
            <person name="Martin F.M."/>
            <person name="Miettinen O."/>
            <person name="Hibbett D.S."/>
            <person name="Nagy L.G."/>
        </authorList>
    </citation>
    <scope>NUCLEOTIDE SEQUENCE [LARGE SCALE GENOMIC DNA]</scope>
    <source>
        <strain evidence="2 3">OMC1185</strain>
    </source>
</reference>
<dbReference type="Proteomes" id="UP000305948">
    <property type="component" value="Unassembled WGS sequence"/>
</dbReference>
<keyword evidence="3" id="KW-1185">Reference proteome</keyword>
<keyword evidence="1" id="KW-0732">Signal</keyword>
<evidence type="ECO:0008006" key="4">
    <source>
        <dbReference type="Google" id="ProtNLM"/>
    </source>
</evidence>
<evidence type="ECO:0000256" key="1">
    <source>
        <dbReference type="SAM" id="SignalP"/>
    </source>
</evidence>
<sequence length="72" mass="7438">MGSIGGRLVLMFLFRPQGLAAGARGVSGDEPGLKCSDARDATRGLLAAGQGVSRIASCCEAFLCDLSLVFIY</sequence>
<feature type="chain" id="PRO_5022902330" description="Secreted protein" evidence="1">
    <location>
        <begin position="21"/>
        <end position="72"/>
    </location>
</feature>
<name>A0A5C3N628_9AGAM</name>
<feature type="signal peptide" evidence="1">
    <location>
        <begin position="1"/>
        <end position="20"/>
    </location>
</feature>
<accession>A0A5C3N628</accession>
<dbReference type="AlphaFoldDB" id="A0A5C3N628"/>
<dbReference type="EMBL" id="ML213509">
    <property type="protein sequence ID" value="TFK52642.1"/>
    <property type="molecule type" value="Genomic_DNA"/>
</dbReference>